<dbReference type="GO" id="GO:0004467">
    <property type="term" value="F:long-chain fatty acid-CoA ligase activity"/>
    <property type="evidence" value="ECO:0007669"/>
    <property type="project" value="UniProtKB-EC"/>
</dbReference>
<dbReference type="InterPro" id="IPR025110">
    <property type="entry name" value="AMP-bd_C"/>
</dbReference>
<keyword evidence="8" id="KW-1133">Transmembrane helix</keyword>
<keyword evidence="4 8" id="KW-0472">Membrane</keyword>
<dbReference type="Pfam" id="PF13193">
    <property type="entry name" value="AMP-binding_C"/>
    <property type="match status" value="1"/>
</dbReference>
<keyword evidence="8" id="KW-0812">Transmembrane</keyword>
<evidence type="ECO:0000259" key="10">
    <source>
        <dbReference type="Pfam" id="PF13193"/>
    </source>
</evidence>
<evidence type="ECO:0000256" key="3">
    <source>
        <dbReference type="ARBA" id="ARBA00022598"/>
    </source>
</evidence>
<comment type="pathway">
    <text evidence="2">Lipid metabolism; fatty acid beta-oxidation.</text>
</comment>
<keyword evidence="12" id="KW-1185">Reference proteome</keyword>
<evidence type="ECO:0000313" key="12">
    <source>
        <dbReference type="Proteomes" id="UP001589769"/>
    </source>
</evidence>
<feature type="domain" description="AMP-binding enzyme C-terminal" evidence="10">
    <location>
        <begin position="470"/>
        <end position="544"/>
    </location>
</feature>
<name>A0ABV6HZC7_9PAST</name>
<dbReference type="Pfam" id="PF00501">
    <property type="entry name" value="AMP-binding"/>
    <property type="match status" value="1"/>
</dbReference>
<comment type="caution">
    <text evidence="11">The sequence shown here is derived from an EMBL/GenBank/DDBJ whole genome shotgun (WGS) entry which is preliminary data.</text>
</comment>
<dbReference type="InterPro" id="IPR042099">
    <property type="entry name" value="ANL_N_sf"/>
</dbReference>
<dbReference type="Gene3D" id="3.40.50.12780">
    <property type="entry name" value="N-terminal domain of ligase-like"/>
    <property type="match status" value="1"/>
</dbReference>
<evidence type="ECO:0000256" key="7">
    <source>
        <dbReference type="ARBA" id="ARBA00042773"/>
    </source>
</evidence>
<dbReference type="PANTHER" id="PTHR43767">
    <property type="entry name" value="LONG-CHAIN-FATTY-ACID--COA LIGASE"/>
    <property type="match status" value="1"/>
</dbReference>
<evidence type="ECO:0000256" key="1">
    <source>
        <dbReference type="ARBA" id="ARBA00004170"/>
    </source>
</evidence>
<evidence type="ECO:0000259" key="9">
    <source>
        <dbReference type="Pfam" id="PF00501"/>
    </source>
</evidence>
<evidence type="ECO:0000256" key="6">
    <source>
        <dbReference type="ARBA" id="ARBA00039545"/>
    </source>
</evidence>
<dbReference type="RefSeq" id="WP_382374728.1">
    <property type="nucleotide sequence ID" value="NZ_JBHLWA010000031.1"/>
</dbReference>
<dbReference type="SUPFAM" id="SSF56801">
    <property type="entry name" value="Acetyl-CoA synthetase-like"/>
    <property type="match status" value="1"/>
</dbReference>
<dbReference type="EC" id="6.2.1.3" evidence="5"/>
<dbReference type="PANTHER" id="PTHR43767:SF8">
    <property type="entry name" value="LONG-CHAIN-FATTY-ACID--COA LIGASE"/>
    <property type="match status" value="1"/>
</dbReference>
<evidence type="ECO:0000256" key="2">
    <source>
        <dbReference type="ARBA" id="ARBA00005005"/>
    </source>
</evidence>
<dbReference type="Gene3D" id="3.30.300.30">
    <property type="match status" value="1"/>
</dbReference>
<dbReference type="InterPro" id="IPR020845">
    <property type="entry name" value="AMP-binding_CS"/>
</dbReference>
<reference evidence="11 12" key="1">
    <citation type="submission" date="2024-09" db="EMBL/GenBank/DDBJ databases">
        <authorList>
            <person name="Sun Q."/>
            <person name="Mori K."/>
        </authorList>
    </citation>
    <scope>NUCLEOTIDE SEQUENCE [LARGE SCALE GENOMIC DNA]</scope>
    <source>
        <strain evidence="11 12">CCM 7538</strain>
    </source>
</reference>
<sequence length="569" mass="64119">MERLWVKNYPAESRMDPDTLALSSLVEMLEKAVREHPDRPAYVNMGQVLTYRKLEERSRAFAAYLQNELKLERGERVALMMPNLLQYPIALFGVLRAGLVVVNVNPLYTPRELEHQLQDSGATAIVVVSNFASTLEKVVFNTNIKHVILTRMGDQLSFGKRTLVNFIVKYIKKLVPKYKLPHAVTFREVLRIGKYRQYIRPDIGKQDLAFLQYTGGTTGVAKGAMLTHGNMIYNIAQAKWLAEPFVKAGKNRYATIILPMYHVFSLTVNALLFINFGLTGVLITNPRDLPNLIKELKRYRPIAITGVNTLFNSLLHQEELKEVDFSQLTLTVGGGVSVQKAVAQRWFEVTGCHILEGYGMTECSPLIACNPANFAGHAGKIGVPVPDTDIKIMDDNGNELGLNQPGELWVKGAQVMQGYWNKPEETAAVLKDGWMATGDIVEMDDDYQLRIVDRKKDMIIVSGFNVYPNEVEDVIMLNPKVKEAAVIGIPHPVSGEIIKAVVAKKDESLTRDELRKHCRNYLTGYKIPKEIEFREELPKSNVGKILRRVVREEELAKHANTMTNNVEES</sequence>
<dbReference type="InterPro" id="IPR000873">
    <property type="entry name" value="AMP-dep_synth/lig_dom"/>
</dbReference>
<feature type="domain" description="AMP-dependent synthetase/ligase" evidence="9">
    <location>
        <begin position="29"/>
        <end position="420"/>
    </location>
</feature>
<evidence type="ECO:0000313" key="11">
    <source>
        <dbReference type="EMBL" id="MFC0323278.1"/>
    </source>
</evidence>
<dbReference type="PROSITE" id="PS00455">
    <property type="entry name" value="AMP_BINDING"/>
    <property type="match status" value="1"/>
</dbReference>
<dbReference type="InterPro" id="IPR045851">
    <property type="entry name" value="AMP-bd_C_sf"/>
</dbReference>
<organism evidence="11 12">
    <name type="scientific">Gallibacterium melopsittaci</name>
    <dbReference type="NCBI Taxonomy" id="516063"/>
    <lineage>
        <taxon>Bacteria</taxon>
        <taxon>Pseudomonadati</taxon>
        <taxon>Pseudomonadota</taxon>
        <taxon>Gammaproteobacteria</taxon>
        <taxon>Pasteurellales</taxon>
        <taxon>Pasteurellaceae</taxon>
        <taxon>Gallibacterium</taxon>
    </lineage>
</organism>
<dbReference type="NCBIfam" id="NF006523">
    <property type="entry name" value="PRK08974.1"/>
    <property type="match status" value="1"/>
</dbReference>
<dbReference type="InterPro" id="IPR050237">
    <property type="entry name" value="ATP-dep_AMP-bd_enzyme"/>
</dbReference>
<accession>A0ABV6HZC7</accession>
<gene>
    <name evidence="11" type="primary">fadD</name>
    <name evidence="11" type="ORF">ACFFHT_06875</name>
</gene>
<dbReference type="Proteomes" id="UP001589769">
    <property type="component" value="Unassembled WGS sequence"/>
</dbReference>
<evidence type="ECO:0000256" key="4">
    <source>
        <dbReference type="ARBA" id="ARBA00023136"/>
    </source>
</evidence>
<feature type="transmembrane region" description="Helical" evidence="8">
    <location>
        <begin position="260"/>
        <end position="283"/>
    </location>
</feature>
<comment type="subcellular location">
    <subcellularLocation>
        <location evidence="1">Membrane</location>
        <topology evidence="1">Peripheral membrane protein</topology>
    </subcellularLocation>
</comment>
<proteinExistence type="predicted"/>
<dbReference type="CDD" id="cd05936">
    <property type="entry name" value="FC-FACS_FadD_like"/>
    <property type="match status" value="1"/>
</dbReference>
<keyword evidence="3 11" id="KW-0436">Ligase</keyword>
<evidence type="ECO:0000256" key="8">
    <source>
        <dbReference type="SAM" id="Phobius"/>
    </source>
</evidence>
<evidence type="ECO:0000256" key="5">
    <source>
        <dbReference type="ARBA" id="ARBA00026121"/>
    </source>
</evidence>
<dbReference type="EMBL" id="JBHLWA010000031">
    <property type="protein sequence ID" value="MFC0323278.1"/>
    <property type="molecule type" value="Genomic_DNA"/>
</dbReference>
<protein>
    <recommendedName>
        <fullName evidence="6">Long-chain-fatty-acid--CoA ligase</fullName>
        <ecNumber evidence="5">6.2.1.3</ecNumber>
    </recommendedName>
    <alternativeName>
        <fullName evidence="7">Long-chain acyl-CoA synthetase</fullName>
    </alternativeName>
</protein>